<dbReference type="Gene3D" id="1.20.1280.50">
    <property type="match status" value="1"/>
</dbReference>
<sequence>MDTGDTPESSMLYYPTPDLPIPWCNESPIAVIPNELLLCIAECLDRTNLLNLSLVARCFRDIAQEVLFRHVDLYGPPASTLRSPYELTRPRRARAIEKFKWSLEQRPHLAAKVRTLKWDPLERVQSREFSPL</sequence>
<accession>A0A2T2PC90</accession>
<proteinExistence type="predicted"/>
<reference evidence="2 3" key="1">
    <citation type="journal article" date="2018" name="Front. Microbiol.">
        <title>Genome-Wide Analysis of Corynespora cassiicola Leaf Fall Disease Putative Effectors.</title>
        <authorList>
            <person name="Lopez D."/>
            <person name="Ribeiro S."/>
            <person name="Label P."/>
            <person name="Fumanal B."/>
            <person name="Venisse J.S."/>
            <person name="Kohler A."/>
            <person name="de Oliveira R.R."/>
            <person name="Labutti K."/>
            <person name="Lipzen A."/>
            <person name="Lail K."/>
            <person name="Bauer D."/>
            <person name="Ohm R.A."/>
            <person name="Barry K.W."/>
            <person name="Spatafora J."/>
            <person name="Grigoriev I.V."/>
            <person name="Martin F.M."/>
            <person name="Pujade-Renaud V."/>
        </authorList>
    </citation>
    <scope>NUCLEOTIDE SEQUENCE [LARGE SCALE GENOMIC DNA]</scope>
    <source>
        <strain evidence="2 3">Philippines</strain>
    </source>
</reference>
<dbReference type="EMBL" id="KZ678128">
    <property type="protein sequence ID" value="PSN74988.1"/>
    <property type="molecule type" value="Genomic_DNA"/>
</dbReference>
<gene>
    <name evidence="2" type="ORF">BS50DRAFT_671254</name>
</gene>
<name>A0A2T2PC90_CORCC</name>
<protein>
    <recommendedName>
        <fullName evidence="1">F-box domain-containing protein</fullName>
    </recommendedName>
</protein>
<evidence type="ECO:0000313" key="2">
    <source>
        <dbReference type="EMBL" id="PSN74988.1"/>
    </source>
</evidence>
<dbReference type="SUPFAM" id="SSF81383">
    <property type="entry name" value="F-box domain"/>
    <property type="match status" value="1"/>
</dbReference>
<dbReference type="PROSITE" id="PS50181">
    <property type="entry name" value="FBOX"/>
    <property type="match status" value="1"/>
</dbReference>
<dbReference type="InterPro" id="IPR036047">
    <property type="entry name" value="F-box-like_dom_sf"/>
</dbReference>
<dbReference type="OrthoDB" id="3789170at2759"/>
<feature type="domain" description="F-box" evidence="1">
    <location>
        <begin position="26"/>
        <end position="71"/>
    </location>
</feature>
<dbReference type="InterPro" id="IPR001810">
    <property type="entry name" value="F-box_dom"/>
</dbReference>
<dbReference type="Pfam" id="PF12937">
    <property type="entry name" value="F-box-like"/>
    <property type="match status" value="1"/>
</dbReference>
<evidence type="ECO:0000313" key="3">
    <source>
        <dbReference type="Proteomes" id="UP000240883"/>
    </source>
</evidence>
<organism evidence="2 3">
    <name type="scientific">Corynespora cassiicola Philippines</name>
    <dbReference type="NCBI Taxonomy" id="1448308"/>
    <lineage>
        <taxon>Eukaryota</taxon>
        <taxon>Fungi</taxon>
        <taxon>Dikarya</taxon>
        <taxon>Ascomycota</taxon>
        <taxon>Pezizomycotina</taxon>
        <taxon>Dothideomycetes</taxon>
        <taxon>Pleosporomycetidae</taxon>
        <taxon>Pleosporales</taxon>
        <taxon>Corynesporascaceae</taxon>
        <taxon>Corynespora</taxon>
    </lineage>
</organism>
<dbReference type="AlphaFoldDB" id="A0A2T2PC90"/>
<dbReference type="Proteomes" id="UP000240883">
    <property type="component" value="Unassembled WGS sequence"/>
</dbReference>
<keyword evidence="3" id="KW-1185">Reference proteome</keyword>
<evidence type="ECO:0000259" key="1">
    <source>
        <dbReference type="PROSITE" id="PS50181"/>
    </source>
</evidence>